<feature type="domain" description="Carrier" evidence="3">
    <location>
        <begin position="744"/>
        <end position="819"/>
    </location>
</feature>
<dbReference type="GO" id="GO:0031177">
    <property type="term" value="F:phosphopantetheine binding"/>
    <property type="evidence" value="ECO:0007669"/>
    <property type="project" value="InterPro"/>
</dbReference>
<dbReference type="Pfam" id="PF00668">
    <property type="entry name" value="Condensation"/>
    <property type="match status" value="1"/>
</dbReference>
<dbReference type="PANTHER" id="PTHR45527">
    <property type="entry name" value="NONRIBOSOMAL PEPTIDE SYNTHETASE"/>
    <property type="match status" value="1"/>
</dbReference>
<dbReference type="InterPro" id="IPR010071">
    <property type="entry name" value="AA_adenyl_dom"/>
</dbReference>
<keyword evidence="1" id="KW-0596">Phosphopantetheine</keyword>
<name>A0A0R3D5J1_9BRAD</name>
<dbReference type="PANTHER" id="PTHR45527:SF1">
    <property type="entry name" value="FATTY ACID SYNTHASE"/>
    <property type="match status" value="1"/>
</dbReference>
<gene>
    <name evidence="4" type="ORF">AOQ71_29265</name>
</gene>
<dbReference type="InterPro" id="IPR045851">
    <property type="entry name" value="AMP-bd_C_sf"/>
</dbReference>
<proteinExistence type="predicted"/>
<dbReference type="InterPro" id="IPR001242">
    <property type="entry name" value="Condensation_dom"/>
</dbReference>
<keyword evidence="2" id="KW-0597">Phosphoprotein</keyword>
<protein>
    <recommendedName>
        <fullName evidence="3">Carrier domain-containing protein</fullName>
    </recommendedName>
</protein>
<dbReference type="SUPFAM" id="SSF56801">
    <property type="entry name" value="Acetyl-CoA synthetase-like"/>
    <property type="match status" value="1"/>
</dbReference>
<dbReference type="InterPro" id="IPR025110">
    <property type="entry name" value="AMP-bd_C"/>
</dbReference>
<dbReference type="InterPro" id="IPR020806">
    <property type="entry name" value="PKS_PP-bd"/>
</dbReference>
<dbReference type="AlphaFoldDB" id="A0A0R3D5J1"/>
<dbReference type="EMBL" id="LJYG01000105">
    <property type="protein sequence ID" value="KRQ04938.1"/>
    <property type="molecule type" value="Genomic_DNA"/>
</dbReference>
<dbReference type="STRING" id="989370.AOQ71_29265"/>
<dbReference type="Pfam" id="PF00550">
    <property type="entry name" value="PP-binding"/>
    <property type="match status" value="1"/>
</dbReference>
<dbReference type="Pfam" id="PF00501">
    <property type="entry name" value="AMP-binding"/>
    <property type="match status" value="1"/>
</dbReference>
<comment type="caution">
    <text evidence="4">The sequence shown here is derived from an EMBL/GenBank/DDBJ whole genome shotgun (WGS) entry which is preliminary data.</text>
</comment>
<reference evidence="4 5" key="1">
    <citation type="submission" date="2015-09" db="EMBL/GenBank/DDBJ databases">
        <title>Draft Genome Sequence of Bradyrhizobium manausense Strain BR 3351T, a Novel Symbiotic Nitrogen-Fixing Alphaproteobacterium Isolated from Brazilian Amazon Rain Forest.</title>
        <authorList>
            <person name="De Araujo J.L."/>
            <person name="Zilli J.E."/>
        </authorList>
    </citation>
    <scope>NUCLEOTIDE SEQUENCE [LARGE SCALE GENOMIC DNA]</scope>
    <source>
        <strain evidence="4 5">BR3351</strain>
    </source>
</reference>
<dbReference type="InterPro" id="IPR023213">
    <property type="entry name" value="CAT-like_dom_sf"/>
</dbReference>
<sequence>MRAAEMRCTVGTLLTGVFAMALAKASGLKRFLIGMAASDRPEKRFEDTFGFFVNWLPLRIDLSRHETITEFLVELNRERLSALAEAHIPFDRIVSAVGCERRADRHPLFQFMFVSHVPARRVEAGNLQVSIEPLFGGAAKLDLTMFFTDADRAVAVEGRSSRMCFEIEYARRLFDSNTIIRFSETFLSIAESVAADPTTRVLTEIPDGPRYALARGVNIQCDPSPLHAIARAIERTPDAIATRAQHEWPQTRTFREIGANAVAVAEALERAGVTKGNSVCTLQSRGADTIVVLLGIMLAGAVYVPLDPAQPDQRLAAFVRLARPAAIFSCPRNRTRAERLGGGAKVLVSEASTAGASTSWASRLSRIVGTDPAYLFFTSGSSGQPKGVLGAHAPLANFCVWLASYLDLSASDVVPCKSSVAFDASFRETISTLVGGAQLALLSDEEAADSHKLLTALHREHATVLHATPTLYREILAVIEELRRDTDCPDLLRTLQGVMLGGEALDAALAALHARLLPTCVLYNVYGPTECTVDVTAHEIRSTTTEAEIPIGKPIQNVSIAILGADRRPLSVGEEGEIAIVGSAVALGYCPNLNEDEARRFTTAIDIGLEQEARVFLTGDYGILREDGSLLFRGRRDRQVQIWGMRVELDEIEAALLGLDDVAQAAVIHQKGPRGTYVVAFVEPKTGCVPRGPGGWRMDLAARLPAAMIPAVMEERERLPRLPSGKIDRGALSSVPAAERSSSYDLSPESQLVLELMQDLLGADLVSPTVSFFAQGGHSLNAVRLVARANRAFGRSLTVKEFFAHPTAVGFGQRLAEAPIRVVAAGGAPARASRPRRPLNG</sequence>
<dbReference type="GO" id="GO:0044550">
    <property type="term" value="P:secondary metabolite biosynthetic process"/>
    <property type="evidence" value="ECO:0007669"/>
    <property type="project" value="TreeGrafter"/>
</dbReference>
<dbReference type="GO" id="GO:0043041">
    <property type="term" value="P:amino acid activation for nonribosomal peptide biosynthetic process"/>
    <property type="evidence" value="ECO:0007669"/>
    <property type="project" value="TreeGrafter"/>
</dbReference>
<dbReference type="InterPro" id="IPR042099">
    <property type="entry name" value="ANL_N_sf"/>
</dbReference>
<dbReference type="InterPro" id="IPR000873">
    <property type="entry name" value="AMP-dep_synth/lig_dom"/>
</dbReference>
<evidence type="ECO:0000313" key="4">
    <source>
        <dbReference type="EMBL" id="KRQ04938.1"/>
    </source>
</evidence>
<dbReference type="SUPFAM" id="SSF47336">
    <property type="entry name" value="ACP-like"/>
    <property type="match status" value="1"/>
</dbReference>
<dbReference type="InterPro" id="IPR009081">
    <property type="entry name" value="PP-bd_ACP"/>
</dbReference>
<dbReference type="InterPro" id="IPR036736">
    <property type="entry name" value="ACP-like_sf"/>
</dbReference>
<dbReference type="InterPro" id="IPR020845">
    <property type="entry name" value="AMP-binding_CS"/>
</dbReference>
<evidence type="ECO:0000313" key="5">
    <source>
        <dbReference type="Proteomes" id="UP000051936"/>
    </source>
</evidence>
<dbReference type="SUPFAM" id="SSF52777">
    <property type="entry name" value="CoA-dependent acyltransferases"/>
    <property type="match status" value="1"/>
</dbReference>
<organism evidence="4 5">
    <name type="scientific">Bradyrhizobium manausense</name>
    <dbReference type="NCBI Taxonomy" id="989370"/>
    <lineage>
        <taxon>Bacteria</taxon>
        <taxon>Pseudomonadati</taxon>
        <taxon>Pseudomonadota</taxon>
        <taxon>Alphaproteobacteria</taxon>
        <taxon>Hyphomicrobiales</taxon>
        <taxon>Nitrobacteraceae</taxon>
        <taxon>Bradyrhizobium</taxon>
    </lineage>
</organism>
<dbReference type="CDD" id="cd05930">
    <property type="entry name" value="A_NRPS"/>
    <property type="match status" value="1"/>
</dbReference>
<dbReference type="Gene3D" id="3.40.50.12780">
    <property type="entry name" value="N-terminal domain of ligase-like"/>
    <property type="match status" value="1"/>
</dbReference>
<dbReference type="Gene3D" id="3.30.300.30">
    <property type="match status" value="1"/>
</dbReference>
<dbReference type="Gene3D" id="3.30.559.30">
    <property type="entry name" value="Nonribosomal peptide synthetase, condensation domain"/>
    <property type="match status" value="1"/>
</dbReference>
<dbReference type="Proteomes" id="UP000051936">
    <property type="component" value="Unassembled WGS sequence"/>
</dbReference>
<dbReference type="SMART" id="SM00823">
    <property type="entry name" value="PKS_PP"/>
    <property type="match status" value="1"/>
</dbReference>
<dbReference type="NCBIfam" id="TIGR01733">
    <property type="entry name" value="AA-adenyl-dom"/>
    <property type="match status" value="1"/>
</dbReference>
<dbReference type="Pfam" id="PF13193">
    <property type="entry name" value="AMP-binding_C"/>
    <property type="match status" value="1"/>
</dbReference>
<evidence type="ECO:0000256" key="2">
    <source>
        <dbReference type="ARBA" id="ARBA00022553"/>
    </source>
</evidence>
<evidence type="ECO:0000256" key="1">
    <source>
        <dbReference type="ARBA" id="ARBA00022450"/>
    </source>
</evidence>
<keyword evidence="5" id="KW-1185">Reference proteome</keyword>
<dbReference type="GO" id="GO:0005737">
    <property type="term" value="C:cytoplasm"/>
    <property type="evidence" value="ECO:0007669"/>
    <property type="project" value="TreeGrafter"/>
</dbReference>
<dbReference type="PROSITE" id="PS00455">
    <property type="entry name" value="AMP_BINDING"/>
    <property type="match status" value="1"/>
</dbReference>
<evidence type="ECO:0000259" key="3">
    <source>
        <dbReference type="PROSITE" id="PS50075"/>
    </source>
</evidence>
<dbReference type="Gene3D" id="3.30.559.10">
    <property type="entry name" value="Chloramphenicol acetyltransferase-like domain"/>
    <property type="match status" value="1"/>
</dbReference>
<dbReference type="PROSITE" id="PS50075">
    <property type="entry name" value="CARRIER"/>
    <property type="match status" value="1"/>
</dbReference>
<accession>A0A0R3D5J1</accession>
<dbReference type="Gene3D" id="1.10.1200.10">
    <property type="entry name" value="ACP-like"/>
    <property type="match status" value="1"/>
</dbReference>
<dbReference type="GO" id="GO:0003824">
    <property type="term" value="F:catalytic activity"/>
    <property type="evidence" value="ECO:0007669"/>
    <property type="project" value="InterPro"/>
</dbReference>